<dbReference type="PANTHER" id="PTHR20858:SF17">
    <property type="entry name" value="HYDROXYMETHYLPYRIMIDINE_PHOSPHOMETHYLPYRIMIDINE KINASE THI20-RELATED"/>
    <property type="match status" value="1"/>
</dbReference>
<evidence type="ECO:0000313" key="4">
    <source>
        <dbReference type="EMBL" id="UZE95860.1"/>
    </source>
</evidence>
<accession>A0ABY6N1F5</accession>
<keyword evidence="4" id="KW-0418">Kinase</keyword>
<organism evidence="4 5">
    <name type="scientific">Alkalimarinus alittae</name>
    <dbReference type="NCBI Taxonomy" id="2961619"/>
    <lineage>
        <taxon>Bacteria</taxon>
        <taxon>Pseudomonadati</taxon>
        <taxon>Pseudomonadota</taxon>
        <taxon>Gammaproteobacteria</taxon>
        <taxon>Alteromonadales</taxon>
        <taxon>Alteromonadaceae</taxon>
        <taxon>Alkalimarinus</taxon>
    </lineage>
</organism>
<keyword evidence="4" id="KW-0808">Transferase</keyword>
<dbReference type="InterPro" id="IPR004399">
    <property type="entry name" value="HMP/HMP-P_kinase_dom"/>
</dbReference>
<keyword evidence="5" id="KW-1185">Reference proteome</keyword>
<dbReference type="GO" id="GO:0016301">
    <property type="term" value="F:kinase activity"/>
    <property type="evidence" value="ECO:0007669"/>
    <property type="project" value="UniProtKB-KW"/>
</dbReference>
<evidence type="ECO:0000259" key="3">
    <source>
        <dbReference type="Pfam" id="PF08543"/>
    </source>
</evidence>
<dbReference type="EMBL" id="CP100390">
    <property type="protein sequence ID" value="UZE95860.1"/>
    <property type="molecule type" value="Genomic_DNA"/>
</dbReference>
<protein>
    <recommendedName>
        <fullName evidence="2">hydroxymethylpyrimidine kinase</fullName>
        <ecNumber evidence="2">2.7.1.49</ecNumber>
    </recommendedName>
</protein>
<dbReference type="Gene3D" id="3.40.1190.20">
    <property type="match status" value="1"/>
</dbReference>
<dbReference type="EC" id="2.7.1.49" evidence="2"/>
<evidence type="ECO:0000313" key="5">
    <source>
        <dbReference type="Proteomes" id="UP001163739"/>
    </source>
</evidence>
<dbReference type="RefSeq" id="WP_265047343.1">
    <property type="nucleotide sequence ID" value="NZ_CP100390.1"/>
</dbReference>
<dbReference type="PANTHER" id="PTHR20858">
    <property type="entry name" value="PHOSPHOMETHYLPYRIMIDINE KINASE"/>
    <property type="match status" value="1"/>
</dbReference>
<dbReference type="SUPFAM" id="SSF53613">
    <property type="entry name" value="Ribokinase-like"/>
    <property type="match status" value="1"/>
</dbReference>
<dbReference type="Pfam" id="PF08543">
    <property type="entry name" value="Phos_pyr_kin"/>
    <property type="match status" value="1"/>
</dbReference>
<dbReference type="InterPro" id="IPR029056">
    <property type="entry name" value="Ribokinase-like"/>
</dbReference>
<reference evidence="4" key="1">
    <citation type="submission" date="2022-06" db="EMBL/GenBank/DDBJ databases">
        <title>Alkalimarinus sp. nov., isolated from gut of a Alitta virens.</title>
        <authorList>
            <person name="Yang A.I."/>
            <person name="Shin N.-R."/>
        </authorList>
    </citation>
    <scope>NUCLEOTIDE SEQUENCE</scope>
    <source>
        <strain evidence="4">A2M4</strain>
    </source>
</reference>
<dbReference type="Proteomes" id="UP001163739">
    <property type="component" value="Chromosome"/>
</dbReference>
<dbReference type="InterPro" id="IPR013749">
    <property type="entry name" value="PM/HMP-P_kinase-1"/>
</dbReference>
<comment type="pathway">
    <text evidence="1">Cofactor biosynthesis; thiamine diphosphate biosynthesis.</text>
</comment>
<feature type="domain" description="Pyridoxamine kinase/Phosphomethylpyrimidine kinase" evidence="3">
    <location>
        <begin position="15"/>
        <end position="258"/>
    </location>
</feature>
<evidence type="ECO:0000256" key="1">
    <source>
        <dbReference type="ARBA" id="ARBA00004948"/>
    </source>
</evidence>
<gene>
    <name evidence="4" type="ORF">NKI27_17710</name>
</gene>
<name>A0ABY6N1F5_9ALTE</name>
<dbReference type="CDD" id="cd01169">
    <property type="entry name" value="HMPP_kinase"/>
    <property type="match status" value="1"/>
</dbReference>
<sequence length="268" mass="28478">MPQTLPAVLVIAGLDPSGGAGIQADIQTLSALQCHCTPVISINTVQDSRKLHQAHPVAPEILEQQLLTLEADFDFSAVKLGALGSAENAKVVAQSLLRITANNPSIAVILDPVLKASHGGLLGDESLQQTLLDEVIPYCTLITPNEPELKTLTGEPSPPHAAIKLAELGPSVLVTGGHNRNMADNTLENTLTIGAHQPGRAQRWLITLVDGEFRGTGCTFSSAIAGYMAQGFSITHAIEKAQHFISHTLESAYILKSGQRIPLRIFKP</sequence>
<evidence type="ECO:0000256" key="2">
    <source>
        <dbReference type="ARBA" id="ARBA00012135"/>
    </source>
</evidence>
<proteinExistence type="predicted"/>